<dbReference type="SUPFAM" id="SSF52540">
    <property type="entry name" value="P-loop containing nucleoside triphosphate hydrolases"/>
    <property type="match status" value="1"/>
</dbReference>
<gene>
    <name evidence="2" type="ORF">B0F87_10181</name>
</gene>
<dbReference type="RefSeq" id="WP_104427174.1">
    <property type="nucleotide sequence ID" value="NZ_PTIZ01000001.1"/>
</dbReference>
<comment type="caution">
    <text evidence="2">The sequence shown here is derived from an EMBL/GenBank/DDBJ whole genome shotgun (WGS) entry which is preliminary data.</text>
</comment>
<name>A0A2S6HJZ7_9GAMM</name>
<dbReference type="EMBL" id="PTIZ01000001">
    <property type="protein sequence ID" value="PPK77703.1"/>
    <property type="molecule type" value="Genomic_DNA"/>
</dbReference>
<dbReference type="GO" id="GO:0005524">
    <property type="term" value="F:ATP binding"/>
    <property type="evidence" value="ECO:0007669"/>
    <property type="project" value="InterPro"/>
</dbReference>
<dbReference type="InterPro" id="IPR041685">
    <property type="entry name" value="AAA_GajA/Old/RecF-like"/>
</dbReference>
<reference evidence="2 3" key="1">
    <citation type="submission" date="2018-02" db="EMBL/GenBank/DDBJ databases">
        <title>Subsurface microbial communities from deep shales in Ohio and West Virginia, USA.</title>
        <authorList>
            <person name="Wrighton K."/>
        </authorList>
    </citation>
    <scope>NUCLEOTIDE SEQUENCE [LARGE SCALE GENOMIC DNA]</scope>
    <source>
        <strain evidence="2 3">OWC-DMM</strain>
    </source>
</reference>
<dbReference type="InterPro" id="IPR027417">
    <property type="entry name" value="P-loop_NTPase"/>
</dbReference>
<protein>
    <submittedName>
        <fullName evidence="2">Putative ATPase</fullName>
    </submittedName>
</protein>
<dbReference type="PANTHER" id="PTHR32182">
    <property type="entry name" value="DNA REPLICATION AND REPAIR PROTEIN RECF"/>
    <property type="match status" value="1"/>
</dbReference>
<organism evidence="2 3">
    <name type="scientific">Methylobacter tundripaludum</name>
    <dbReference type="NCBI Taxonomy" id="173365"/>
    <lineage>
        <taxon>Bacteria</taxon>
        <taxon>Pseudomonadati</taxon>
        <taxon>Pseudomonadota</taxon>
        <taxon>Gammaproteobacteria</taxon>
        <taxon>Methylococcales</taxon>
        <taxon>Methylococcaceae</taxon>
        <taxon>Methylobacter</taxon>
    </lineage>
</organism>
<evidence type="ECO:0000259" key="1">
    <source>
        <dbReference type="Pfam" id="PF13175"/>
    </source>
</evidence>
<dbReference type="GO" id="GO:0000731">
    <property type="term" value="P:DNA synthesis involved in DNA repair"/>
    <property type="evidence" value="ECO:0007669"/>
    <property type="project" value="TreeGrafter"/>
</dbReference>
<feature type="domain" description="Endonuclease GajA/Old nuclease/RecF-like AAA" evidence="1">
    <location>
        <begin position="1"/>
        <end position="354"/>
    </location>
</feature>
<dbReference type="GO" id="GO:0006302">
    <property type="term" value="P:double-strand break repair"/>
    <property type="evidence" value="ECO:0007669"/>
    <property type="project" value="TreeGrafter"/>
</dbReference>
<sequence>MIRKLHINNYKSLHELTLDVGRFNVFIGENGCGKSNLLEAIALVAAAAADKLDHEFLGARGIRVTEPQLMRSGFSDESLLKPIRIGVNFENLDLVQKYTLINDNQPYAKWTRLKSDLSKDALIPMNSLIKKIIEEDMQEEAKELFAHTDNVEKKINVNKEFQIKLEKNIIAKAHAIYGTDAKNYLEHYGSLANNEDKLKNFIIYSPENTALRNFYKEGQIEPLGINGEGLFKLLKVIQSKSPEQRQDIHTSLQLFDWYAELEIPKDLSQSEDKVTITDRYLTLAFDQRSANEGFLFVLFYIALMVSDDTPKIFAIDNIDTSLNPKLCTKLIKELVRLAKKYDKQVFVTTHNPAILDGIDLADDEQRLLVVSRNKQGHTRYKRITLEDKPRSSTNEDLKLSEAFLRGYLGGLPKGF</sequence>
<dbReference type="Gene3D" id="3.40.50.300">
    <property type="entry name" value="P-loop containing nucleotide triphosphate hydrolases"/>
    <property type="match status" value="1"/>
</dbReference>
<dbReference type="PANTHER" id="PTHR32182:SF22">
    <property type="entry name" value="ATP-DEPENDENT ENDONUCLEASE, OLD FAMILY-RELATED"/>
    <property type="match status" value="1"/>
</dbReference>
<accession>A0A2S6HJZ7</accession>
<dbReference type="Proteomes" id="UP000240010">
    <property type="component" value="Unassembled WGS sequence"/>
</dbReference>
<dbReference type="GO" id="GO:0016887">
    <property type="term" value="F:ATP hydrolysis activity"/>
    <property type="evidence" value="ECO:0007669"/>
    <property type="project" value="InterPro"/>
</dbReference>
<evidence type="ECO:0000313" key="2">
    <source>
        <dbReference type="EMBL" id="PPK77703.1"/>
    </source>
</evidence>
<proteinExistence type="predicted"/>
<dbReference type="Pfam" id="PF13175">
    <property type="entry name" value="AAA_15"/>
    <property type="match status" value="1"/>
</dbReference>
<evidence type="ECO:0000313" key="3">
    <source>
        <dbReference type="Proteomes" id="UP000240010"/>
    </source>
</evidence>
<dbReference type="InterPro" id="IPR014555">
    <property type="entry name" value="RecF-like"/>
</dbReference>
<dbReference type="PIRSF" id="PIRSF029347">
    <property type="entry name" value="RecF"/>
    <property type="match status" value="1"/>
</dbReference>
<dbReference type="AlphaFoldDB" id="A0A2S6HJZ7"/>